<sequence length="240" mass="27302">MEKVKIIDKAKEFVYSEVLNDNVNSAVIWGSVSESEKEIIDEKFDVDILIINKKIEFINKAEMLYGIPSKAFWVDGIKYDLIFVDVPYLENALSQGHWTVFSAIKSGIVLYDNGIFANLKLNAPNFKAFSIQKYNEWSNQAKNLLNKSQILIEQGDFESAIILARHSADAMVQAFLLQCLGKPSSPKSFLTDLKHNAPKEVFFQYLSIHGLLEKQTIDSIKTNLHTIEFITYLTSLIDNK</sequence>
<keyword evidence="2" id="KW-1185">Reference proteome</keyword>
<comment type="caution">
    <text evidence="1">The sequence shown here is derived from an EMBL/GenBank/DDBJ whole genome shotgun (WGS) entry which is preliminary data.</text>
</comment>
<evidence type="ECO:0000313" key="2">
    <source>
        <dbReference type="Proteomes" id="UP000284531"/>
    </source>
</evidence>
<protein>
    <recommendedName>
        <fullName evidence="3">HEPN domain-containing protein</fullName>
    </recommendedName>
</protein>
<accession>A0A419X4A4</accession>
<organism evidence="1 2">
    <name type="scientific">Marinifilum flexuosum</name>
    <dbReference type="NCBI Taxonomy" id="1117708"/>
    <lineage>
        <taxon>Bacteria</taxon>
        <taxon>Pseudomonadati</taxon>
        <taxon>Bacteroidota</taxon>
        <taxon>Bacteroidia</taxon>
        <taxon>Marinilabiliales</taxon>
        <taxon>Marinifilaceae</taxon>
    </lineage>
</organism>
<evidence type="ECO:0008006" key="3">
    <source>
        <dbReference type="Google" id="ProtNLM"/>
    </source>
</evidence>
<evidence type="ECO:0000313" key="1">
    <source>
        <dbReference type="EMBL" id="RKE02449.1"/>
    </source>
</evidence>
<name>A0A419X4A4_9BACT</name>
<dbReference type="EMBL" id="RAPQ01000009">
    <property type="protein sequence ID" value="RKE02449.1"/>
    <property type="molecule type" value="Genomic_DNA"/>
</dbReference>
<dbReference type="Proteomes" id="UP000284531">
    <property type="component" value="Unassembled WGS sequence"/>
</dbReference>
<dbReference type="AlphaFoldDB" id="A0A419X4A4"/>
<gene>
    <name evidence="1" type="ORF">BXY64_2539</name>
</gene>
<dbReference type="Gene3D" id="3.30.460.10">
    <property type="entry name" value="Beta Polymerase, domain 2"/>
    <property type="match status" value="1"/>
</dbReference>
<dbReference type="RefSeq" id="WP_120240313.1">
    <property type="nucleotide sequence ID" value="NZ_RAPQ01000009.1"/>
</dbReference>
<proteinExistence type="predicted"/>
<dbReference type="InterPro" id="IPR043519">
    <property type="entry name" value="NT_sf"/>
</dbReference>
<reference evidence="1 2" key="1">
    <citation type="submission" date="2018-09" db="EMBL/GenBank/DDBJ databases">
        <title>Genomic Encyclopedia of Archaeal and Bacterial Type Strains, Phase II (KMG-II): from individual species to whole genera.</title>
        <authorList>
            <person name="Goeker M."/>
        </authorList>
    </citation>
    <scope>NUCLEOTIDE SEQUENCE [LARGE SCALE GENOMIC DNA]</scope>
    <source>
        <strain evidence="1 2">DSM 21950</strain>
    </source>
</reference>